<evidence type="ECO:0000313" key="1">
    <source>
        <dbReference type="EMBL" id="KAI3849877.1"/>
    </source>
</evidence>
<dbReference type="AlphaFoldDB" id="A0AAD4S0B5"/>
<name>A0AAD4S0B5_9MAGN</name>
<reference evidence="1" key="1">
    <citation type="submission" date="2022-04" db="EMBL/GenBank/DDBJ databases">
        <title>A functionally conserved STORR gene fusion in Papaver species that diverged 16.8 million years ago.</title>
        <authorList>
            <person name="Catania T."/>
        </authorList>
    </citation>
    <scope>NUCLEOTIDE SEQUENCE</scope>
    <source>
        <strain evidence="1">S-188037</strain>
    </source>
</reference>
<sequence>MLLRNRSKQDKVAKHVTDVIKAGQSGKTSNRSTCQAIWVRRILADLHQTQVVWSEIYCGNKATILMAKNPSFSAAIIC</sequence>
<evidence type="ECO:0000313" key="2">
    <source>
        <dbReference type="Proteomes" id="UP001202328"/>
    </source>
</evidence>
<dbReference type="Proteomes" id="UP001202328">
    <property type="component" value="Unassembled WGS sequence"/>
</dbReference>
<accession>A0AAD4S0B5</accession>
<organism evidence="1 2">
    <name type="scientific">Papaver atlanticum</name>
    <dbReference type="NCBI Taxonomy" id="357466"/>
    <lineage>
        <taxon>Eukaryota</taxon>
        <taxon>Viridiplantae</taxon>
        <taxon>Streptophyta</taxon>
        <taxon>Embryophyta</taxon>
        <taxon>Tracheophyta</taxon>
        <taxon>Spermatophyta</taxon>
        <taxon>Magnoliopsida</taxon>
        <taxon>Ranunculales</taxon>
        <taxon>Papaveraceae</taxon>
        <taxon>Papaveroideae</taxon>
        <taxon>Papaver</taxon>
    </lineage>
</organism>
<keyword evidence="2" id="KW-1185">Reference proteome</keyword>
<protein>
    <submittedName>
        <fullName evidence="1">Uncharacterized protein</fullName>
    </submittedName>
</protein>
<proteinExistence type="predicted"/>
<gene>
    <name evidence="1" type="ORF">MKW98_026791</name>
</gene>
<comment type="caution">
    <text evidence="1">The sequence shown here is derived from an EMBL/GenBank/DDBJ whole genome shotgun (WGS) entry which is preliminary data.</text>
</comment>
<dbReference type="EMBL" id="JAJJMB010016078">
    <property type="protein sequence ID" value="KAI3849877.1"/>
    <property type="molecule type" value="Genomic_DNA"/>
</dbReference>